<reference evidence="2" key="1">
    <citation type="submission" date="2016-06" db="EMBL/GenBank/DDBJ databases">
        <title>Identification of putative biosynthetic pathways for the production of bioactive secondary metabolites by the marine actinomycete Kocuria kristinae RUTW2-3.</title>
        <authorList>
            <person name="Waterworth S.C."/>
            <person name="Walmsley T.A."/>
            <person name="Matongo T."/>
            <person name="Davies-Coleman M.T."/>
            <person name="Dorrington R.A."/>
        </authorList>
    </citation>
    <scope>NUCLEOTIDE SEQUENCE [LARGE SCALE GENOMIC DNA]</scope>
    <source>
        <strain evidence="2">RUTW2-3</strain>
    </source>
</reference>
<gene>
    <name evidence="2" type="ORF">AN277_0207270</name>
</gene>
<protein>
    <recommendedName>
        <fullName evidence="4">DUF559 domain-containing protein</fullName>
    </recommendedName>
</protein>
<dbReference type="EMBL" id="LJBJ02000013">
    <property type="protein sequence ID" value="OAX51710.1"/>
    <property type="molecule type" value="Genomic_DNA"/>
</dbReference>
<dbReference type="AlphaFoldDB" id="A0A199NSC4"/>
<accession>A0A199NSC4</accession>
<proteinExistence type="predicted"/>
<dbReference type="RefSeq" id="WP_055684687.1">
    <property type="nucleotide sequence ID" value="NZ_LJBJ02000013.1"/>
</dbReference>
<name>A0A199NSC4_9MICC</name>
<organism evidence="2 3">
    <name type="scientific">Rothia kristinae</name>
    <dbReference type="NCBI Taxonomy" id="37923"/>
    <lineage>
        <taxon>Bacteria</taxon>
        <taxon>Bacillati</taxon>
        <taxon>Actinomycetota</taxon>
        <taxon>Actinomycetes</taxon>
        <taxon>Micrococcales</taxon>
        <taxon>Micrococcaceae</taxon>
        <taxon>Rothia</taxon>
    </lineage>
</organism>
<feature type="region of interest" description="Disordered" evidence="1">
    <location>
        <begin position="1"/>
        <end position="23"/>
    </location>
</feature>
<evidence type="ECO:0000256" key="1">
    <source>
        <dbReference type="SAM" id="MobiDB-lite"/>
    </source>
</evidence>
<dbReference type="Proteomes" id="UP000053171">
    <property type="component" value="Unassembled WGS sequence"/>
</dbReference>
<evidence type="ECO:0000313" key="2">
    <source>
        <dbReference type="EMBL" id="OAX51710.1"/>
    </source>
</evidence>
<sequence length="331" mass="36700">MAHRTPPPITANHQPSEAPELPSAVTPSDILLARDVLGLGMSRRALYEVLRTGRLIRLRPGAGIDADLWRRLSPRERCIADHLAFALTRPAALSRPPVFSHDSALLLHGLSLVALPSRLHVAGSPRPRHHAPDVTTHEDPYAQAGAHVDRYGVDTVAPPVALVQSLLSLPFADGLVLADQALDRGLSRELGYELLARGGSRHRARAQAVLDAADAASESVLESQTRAELVRYGVPRPVLQLPMRTGRGWRRLDMAWEEERVALEVDGRAKYFDFGPTDAAIYQERKREVELMERGWLILRTDAARVLHQPGTTARMVARTLAQRRGRRRRD</sequence>
<keyword evidence="3" id="KW-1185">Reference proteome</keyword>
<evidence type="ECO:0008006" key="4">
    <source>
        <dbReference type="Google" id="ProtNLM"/>
    </source>
</evidence>
<comment type="caution">
    <text evidence="2">The sequence shown here is derived from an EMBL/GenBank/DDBJ whole genome shotgun (WGS) entry which is preliminary data.</text>
</comment>
<evidence type="ECO:0000313" key="3">
    <source>
        <dbReference type="Proteomes" id="UP000053171"/>
    </source>
</evidence>